<keyword evidence="2" id="KW-1185">Reference proteome</keyword>
<dbReference type="RefSeq" id="WP_143564310.1">
    <property type="nucleotide sequence ID" value="NZ_BMPL01000007.1"/>
</dbReference>
<evidence type="ECO:0008006" key="3">
    <source>
        <dbReference type="Google" id="ProtNLM"/>
    </source>
</evidence>
<dbReference type="Gene3D" id="1.10.357.10">
    <property type="entry name" value="Tetracycline Repressor, domain 2"/>
    <property type="match status" value="1"/>
</dbReference>
<comment type="caution">
    <text evidence="1">The sequence shown here is derived from an EMBL/GenBank/DDBJ whole genome shotgun (WGS) entry which is preliminary data.</text>
</comment>
<reference evidence="2" key="1">
    <citation type="submission" date="2019-07" db="EMBL/GenBank/DDBJ databases">
        <title>Shewanella sp. YLB-08 draft genomic sequence.</title>
        <authorList>
            <person name="Yu L."/>
        </authorList>
    </citation>
    <scope>NUCLEOTIDE SEQUENCE [LARGE SCALE GENOMIC DNA]</scope>
    <source>
        <strain evidence="2">JCM 20706</strain>
    </source>
</reference>
<accession>A0A553JQ89</accession>
<dbReference type="Proteomes" id="UP000318126">
    <property type="component" value="Unassembled WGS sequence"/>
</dbReference>
<dbReference type="InterPro" id="IPR009057">
    <property type="entry name" value="Homeodomain-like_sf"/>
</dbReference>
<dbReference type="OrthoDB" id="116240at2"/>
<sequence>MKCFDSKASREVCNQILIASEDLILEHGVISFTHSSIIKNKICSSRTFYNNFNSREDILVCTLLRRSVTYDIENFLRVHCDLPSNLLVFTPVLLSIEISRQDPVYLTACLSATNCGVWKLSSDDKVKTMRNIEGRYFYSMQSVAERSAQDGHLMQSDEDSIRQLGDVLYFYSMGKIFAIASTINSYRPIERMKNNELEGLLAQVNLFSWREPASLEDIRMVYGLVIAYLEQYRQNITCERCLYFKSTQESSMDGICRTITE</sequence>
<dbReference type="EMBL" id="VKGK01000009">
    <property type="protein sequence ID" value="TRY14600.1"/>
    <property type="molecule type" value="Genomic_DNA"/>
</dbReference>
<evidence type="ECO:0000313" key="2">
    <source>
        <dbReference type="Proteomes" id="UP000318126"/>
    </source>
</evidence>
<dbReference type="AlphaFoldDB" id="A0A553JQ89"/>
<evidence type="ECO:0000313" key="1">
    <source>
        <dbReference type="EMBL" id="TRY14600.1"/>
    </source>
</evidence>
<dbReference type="SUPFAM" id="SSF46689">
    <property type="entry name" value="Homeodomain-like"/>
    <property type="match status" value="1"/>
</dbReference>
<name>A0A553JQ89_SHEHA</name>
<protein>
    <recommendedName>
        <fullName evidence="3">TetR/AcrR family transcriptional regulator</fullName>
    </recommendedName>
</protein>
<gene>
    <name evidence="1" type="ORF">FN961_09370</name>
</gene>
<proteinExistence type="predicted"/>
<organism evidence="1 2">
    <name type="scientific">Shewanella hanedai</name>
    <name type="common">Alteromonas hanedai</name>
    <dbReference type="NCBI Taxonomy" id="25"/>
    <lineage>
        <taxon>Bacteria</taxon>
        <taxon>Pseudomonadati</taxon>
        <taxon>Pseudomonadota</taxon>
        <taxon>Gammaproteobacteria</taxon>
        <taxon>Alteromonadales</taxon>
        <taxon>Shewanellaceae</taxon>
        <taxon>Shewanella</taxon>
    </lineage>
</organism>